<dbReference type="AlphaFoldDB" id="A0A4Z2ICQ4"/>
<organism evidence="2 3">
    <name type="scientific">Liparis tanakae</name>
    <name type="common">Tanaka's snailfish</name>
    <dbReference type="NCBI Taxonomy" id="230148"/>
    <lineage>
        <taxon>Eukaryota</taxon>
        <taxon>Metazoa</taxon>
        <taxon>Chordata</taxon>
        <taxon>Craniata</taxon>
        <taxon>Vertebrata</taxon>
        <taxon>Euteleostomi</taxon>
        <taxon>Actinopterygii</taxon>
        <taxon>Neopterygii</taxon>
        <taxon>Teleostei</taxon>
        <taxon>Neoteleostei</taxon>
        <taxon>Acanthomorphata</taxon>
        <taxon>Eupercaria</taxon>
        <taxon>Perciformes</taxon>
        <taxon>Cottioidei</taxon>
        <taxon>Cottales</taxon>
        <taxon>Liparidae</taxon>
        <taxon>Liparis</taxon>
    </lineage>
</organism>
<feature type="region of interest" description="Disordered" evidence="1">
    <location>
        <begin position="228"/>
        <end position="341"/>
    </location>
</feature>
<comment type="caution">
    <text evidence="2">The sequence shown here is derived from an EMBL/GenBank/DDBJ whole genome shotgun (WGS) entry which is preliminary data.</text>
</comment>
<proteinExistence type="predicted"/>
<feature type="compositionally biased region" description="Low complexity" evidence="1">
    <location>
        <begin position="110"/>
        <end position="131"/>
    </location>
</feature>
<accession>A0A4Z2ICQ4</accession>
<dbReference type="Proteomes" id="UP000314294">
    <property type="component" value="Unassembled WGS sequence"/>
</dbReference>
<reference evidence="2 3" key="1">
    <citation type="submission" date="2019-03" db="EMBL/GenBank/DDBJ databases">
        <title>First draft genome of Liparis tanakae, snailfish: a comprehensive survey of snailfish specific genes.</title>
        <authorList>
            <person name="Kim W."/>
            <person name="Song I."/>
            <person name="Jeong J.-H."/>
            <person name="Kim D."/>
            <person name="Kim S."/>
            <person name="Ryu S."/>
            <person name="Song J.Y."/>
            <person name="Lee S.K."/>
        </authorList>
    </citation>
    <scope>NUCLEOTIDE SEQUENCE [LARGE SCALE GENOMIC DNA]</scope>
    <source>
        <tissue evidence="2">Muscle</tissue>
    </source>
</reference>
<protein>
    <submittedName>
        <fullName evidence="2">Uncharacterized protein</fullName>
    </submittedName>
</protein>
<feature type="region of interest" description="Disordered" evidence="1">
    <location>
        <begin position="106"/>
        <end position="151"/>
    </location>
</feature>
<evidence type="ECO:0000256" key="1">
    <source>
        <dbReference type="SAM" id="MobiDB-lite"/>
    </source>
</evidence>
<sequence>MFTLTKLGSSAGTSLWNSSLLSVSEEPSLPAYALNWDTSTPIADSMTAPGTENFFLTSLSNSSISFSKSLSSPSASPTPSATSSRTSPKSLANSLKLVWSCAKTPSLKNSPASAPSSSLTDSSTPASSALARTASNSGKATGVSPSARAHASTEPHCGAALGLCCRRRLCWSQYSGRSRGARRYPAESCTLFSSWPPGGDVMRSSAAGAASLAAGAASLAAGAASLAAKRNTKEPLKETSFSSALARPPRLSAHFSARPPPNPRESENESGSGPDSPVPSGRPSDWLSASLPATELSETSKEEKMTKKGHENKLEEAIRTAAPCTDHHSIFTGSSSKDPEL</sequence>
<dbReference type="EMBL" id="SRLO01000100">
    <property type="protein sequence ID" value="TNN75758.1"/>
    <property type="molecule type" value="Genomic_DNA"/>
</dbReference>
<name>A0A4Z2ICQ4_9TELE</name>
<gene>
    <name evidence="2" type="ORF">EYF80_014121</name>
</gene>
<evidence type="ECO:0000313" key="3">
    <source>
        <dbReference type="Proteomes" id="UP000314294"/>
    </source>
</evidence>
<keyword evidence="3" id="KW-1185">Reference proteome</keyword>
<feature type="compositionally biased region" description="Low complexity" evidence="1">
    <location>
        <begin position="269"/>
        <end position="284"/>
    </location>
</feature>
<feature type="compositionally biased region" description="Basic and acidic residues" evidence="1">
    <location>
        <begin position="298"/>
        <end position="318"/>
    </location>
</feature>
<feature type="compositionally biased region" description="Polar residues" evidence="1">
    <location>
        <begin position="331"/>
        <end position="341"/>
    </location>
</feature>
<evidence type="ECO:0000313" key="2">
    <source>
        <dbReference type="EMBL" id="TNN75758.1"/>
    </source>
</evidence>